<evidence type="ECO:0000313" key="3">
    <source>
        <dbReference type="Proteomes" id="UP001498398"/>
    </source>
</evidence>
<dbReference type="NCBIfam" id="TIGR03561">
    <property type="entry name" value="organ_hyd_perox"/>
    <property type="match status" value="1"/>
</dbReference>
<comment type="similarity">
    <text evidence="1">Belongs to the OsmC/Ohr family.</text>
</comment>
<comment type="caution">
    <text evidence="2">The sequence shown here is derived from an EMBL/GenBank/DDBJ whole genome shotgun (WGS) entry which is preliminary data.</text>
</comment>
<dbReference type="Gene3D" id="2.20.25.10">
    <property type="match status" value="1"/>
</dbReference>
<dbReference type="Proteomes" id="UP001498398">
    <property type="component" value="Unassembled WGS sequence"/>
</dbReference>
<keyword evidence="3" id="KW-1185">Reference proteome</keyword>
<dbReference type="InterPro" id="IPR019953">
    <property type="entry name" value="OHR"/>
</dbReference>
<dbReference type="SUPFAM" id="SSF82784">
    <property type="entry name" value="OsmC-like"/>
    <property type="match status" value="1"/>
</dbReference>
<dbReference type="PANTHER" id="PTHR33797">
    <property type="entry name" value="ORGANIC HYDROPEROXIDE RESISTANCE PROTEIN-LIKE"/>
    <property type="match status" value="1"/>
</dbReference>
<dbReference type="EMBL" id="JBANRG010000001">
    <property type="protein sequence ID" value="KAK7473131.1"/>
    <property type="molecule type" value="Genomic_DNA"/>
</dbReference>
<organism evidence="2 3">
    <name type="scientific">Marasmiellus scandens</name>
    <dbReference type="NCBI Taxonomy" id="2682957"/>
    <lineage>
        <taxon>Eukaryota</taxon>
        <taxon>Fungi</taxon>
        <taxon>Dikarya</taxon>
        <taxon>Basidiomycota</taxon>
        <taxon>Agaricomycotina</taxon>
        <taxon>Agaricomycetes</taxon>
        <taxon>Agaricomycetidae</taxon>
        <taxon>Agaricales</taxon>
        <taxon>Marasmiineae</taxon>
        <taxon>Omphalotaceae</taxon>
        <taxon>Marasmiellus</taxon>
    </lineage>
</organism>
<dbReference type="InterPro" id="IPR036102">
    <property type="entry name" value="OsmC/Ohrsf"/>
</dbReference>
<evidence type="ECO:0000256" key="1">
    <source>
        <dbReference type="ARBA" id="ARBA00007378"/>
    </source>
</evidence>
<gene>
    <name evidence="2" type="ORF">VKT23_001232</name>
</gene>
<dbReference type="Gene3D" id="3.30.300.20">
    <property type="match status" value="1"/>
</dbReference>
<dbReference type="Pfam" id="PF02566">
    <property type="entry name" value="OsmC"/>
    <property type="match status" value="1"/>
</dbReference>
<proteinExistence type="inferred from homology"/>
<reference evidence="2 3" key="1">
    <citation type="submission" date="2024-01" db="EMBL/GenBank/DDBJ databases">
        <title>A draft genome for the cacao thread blight pathogen Marasmiellus scandens.</title>
        <authorList>
            <person name="Baruah I.K."/>
            <person name="Leung J."/>
            <person name="Bukari Y."/>
            <person name="Amoako-Attah I."/>
            <person name="Meinhardt L.W."/>
            <person name="Bailey B.A."/>
            <person name="Cohen S.P."/>
        </authorList>
    </citation>
    <scope>NUCLEOTIDE SEQUENCE [LARGE SCALE GENOMIC DNA]</scope>
    <source>
        <strain evidence="2 3">GH-19</strain>
    </source>
</reference>
<evidence type="ECO:0008006" key="4">
    <source>
        <dbReference type="Google" id="ProtNLM"/>
    </source>
</evidence>
<dbReference type="PANTHER" id="PTHR33797:SF2">
    <property type="entry name" value="ORGANIC HYDROPEROXIDE RESISTANCE PROTEIN-LIKE"/>
    <property type="match status" value="1"/>
</dbReference>
<sequence>MFAARSAIKAFSLRSIGSSFSRPSRTVVTVKNVEYTAKAIASGDGWNGQVYCEDLVMKLALPKVMGGTGLGANPEQLFAMGYSACLHGSIKYIAEQQGKSEMAKDTKVHANVSIGEAEGMTGWGIKVDIEVEGLKDESLLKAASEFCPYSRILKDGAIVTAKCI</sequence>
<evidence type="ECO:0000313" key="2">
    <source>
        <dbReference type="EMBL" id="KAK7473131.1"/>
    </source>
</evidence>
<protein>
    <recommendedName>
        <fullName evidence="4">OsmC-like protein</fullName>
    </recommendedName>
</protein>
<dbReference type="InterPro" id="IPR015946">
    <property type="entry name" value="KH_dom-like_a/b"/>
</dbReference>
<name>A0ABR1KCE3_9AGAR</name>
<dbReference type="InterPro" id="IPR003718">
    <property type="entry name" value="OsmC/Ohr_fam"/>
</dbReference>
<accession>A0ABR1KCE3</accession>